<protein>
    <submittedName>
        <fullName evidence="6">Guanine nucleotide exchange factor</fullName>
    </submittedName>
</protein>
<dbReference type="CDD" id="cd00155">
    <property type="entry name" value="RasGEF"/>
    <property type="match status" value="1"/>
</dbReference>
<dbReference type="Proteomes" id="UP001146793">
    <property type="component" value="Unassembled WGS sequence"/>
</dbReference>
<feature type="compositionally biased region" description="Low complexity" evidence="4">
    <location>
        <begin position="95"/>
        <end position="109"/>
    </location>
</feature>
<dbReference type="InterPro" id="IPR023578">
    <property type="entry name" value="Ras_GEF_dom_sf"/>
</dbReference>
<dbReference type="InterPro" id="IPR008937">
    <property type="entry name" value="Ras-like_GEF"/>
</dbReference>
<dbReference type="InterPro" id="IPR001895">
    <property type="entry name" value="RASGEF_cat_dom"/>
</dbReference>
<dbReference type="Pfam" id="PF07653">
    <property type="entry name" value="SH3_2"/>
    <property type="match status" value="1"/>
</dbReference>
<keyword evidence="2 3" id="KW-0344">Guanine-nucleotide releasing factor</keyword>
<keyword evidence="1" id="KW-0728">SH3 domain</keyword>
<proteinExistence type="predicted"/>
<name>A0AAV7Z4T3_9EUKA</name>
<evidence type="ECO:0000256" key="4">
    <source>
        <dbReference type="SAM" id="MobiDB-lite"/>
    </source>
</evidence>
<dbReference type="GO" id="GO:0007265">
    <property type="term" value="P:Ras protein signal transduction"/>
    <property type="evidence" value="ECO:0007669"/>
    <property type="project" value="TreeGrafter"/>
</dbReference>
<evidence type="ECO:0000259" key="5">
    <source>
        <dbReference type="PROSITE" id="PS50009"/>
    </source>
</evidence>
<evidence type="ECO:0000256" key="2">
    <source>
        <dbReference type="ARBA" id="ARBA00022658"/>
    </source>
</evidence>
<evidence type="ECO:0000313" key="7">
    <source>
        <dbReference type="Proteomes" id="UP001146793"/>
    </source>
</evidence>
<accession>A0AAV7Z4T3</accession>
<feature type="region of interest" description="Disordered" evidence="4">
    <location>
        <begin position="1"/>
        <end position="34"/>
    </location>
</feature>
<dbReference type="SMART" id="SM00147">
    <property type="entry name" value="RasGEF"/>
    <property type="match status" value="1"/>
</dbReference>
<dbReference type="PANTHER" id="PTHR23113:SF366">
    <property type="entry name" value="RAS GUANINE NUCLEOTIDE EXCHANGE FACTOR R"/>
    <property type="match status" value="1"/>
</dbReference>
<feature type="region of interest" description="Disordered" evidence="4">
    <location>
        <begin position="90"/>
        <end position="109"/>
    </location>
</feature>
<evidence type="ECO:0000256" key="3">
    <source>
        <dbReference type="PROSITE-ProRule" id="PRU00168"/>
    </source>
</evidence>
<feature type="compositionally biased region" description="Low complexity" evidence="4">
    <location>
        <begin position="1"/>
        <end position="13"/>
    </location>
</feature>
<dbReference type="GO" id="GO:0005886">
    <property type="term" value="C:plasma membrane"/>
    <property type="evidence" value="ECO:0007669"/>
    <property type="project" value="TreeGrafter"/>
</dbReference>
<feature type="compositionally biased region" description="Basic and acidic residues" evidence="4">
    <location>
        <begin position="24"/>
        <end position="34"/>
    </location>
</feature>
<comment type="caution">
    <text evidence="6">The sequence shown here is derived from an EMBL/GenBank/DDBJ whole genome shotgun (WGS) entry which is preliminary data.</text>
</comment>
<dbReference type="PANTHER" id="PTHR23113">
    <property type="entry name" value="GUANINE NUCLEOTIDE EXCHANGE FACTOR"/>
    <property type="match status" value="1"/>
</dbReference>
<organism evidence="6 7">
    <name type="scientific">Anaeramoeba flamelloides</name>
    <dbReference type="NCBI Taxonomy" id="1746091"/>
    <lineage>
        <taxon>Eukaryota</taxon>
        <taxon>Metamonada</taxon>
        <taxon>Anaeramoebidae</taxon>
        <taxon>Anaeramoeba</taxon>
    </lineage>
</organism>
<dbReference type="Gene3D" id="1.10.840.10">
    <property type="entry name" value="Ras guanine-nucleotide exchange factors catalytic domain"/>
    <property type="match status" value="1"/>
</dbReference>
<reference evidence="6" key="1">
    <citation type="submission" date="2022-08" db="EMBL/GenBank/DDBJ databases">
        <title>Novel sulphate-reducing endosymbionts in the free-living metamonad Anaeramoeba.</title>
        <authorList>
            <person name="Jerlstrom-Hultqvist J."/>
            <person name="Cepicka I."/>
            <person name="Gallot-Lavallee L."/>
            <person name="Salas-Leiva D."/>
            <person name="Curtis B.A."/>
            <person name="Zahonova K."/>
            <person name="Pipaliya S."/>
            <person name="Dacks J."/>
            <person name="Roger A.J."/>
        </authorList>
    </citation>
    <scope>NUCLEOTIDE SEQUENCE</scope>
    <source>
        <strain evidence="6">Busselton2</strain>
    </source>
</reference>
<dbReference type="SUPFAM" id="SSF48366">
    <property type="entry name" value="Ras GEF"/>
    <property type="match status" value="1"/>
</dbReference>
<dbReference type="AlphaFoldDB" id="A0AAV7Z4T3"/>
<sequence length="682" mass="80052">MSTTNSTTSSQNDSKNKKNLVSRLETRNKETREQELEKLRQLQNRYKNQKQRSTTNQILNIYKTPSTKNDQSSRLDYLRTLVNSSKIDTSKSKENSNITTNTTKTTTTTRTISNIKPKIKKNLIDHNSQNQKKTLKKLEKTNSSLLLIQINPKISNTSLNQGHYLTRFQSGEPFIVDDNYLKNSNDSTKGMVKADNGWELGSKKKKKNFYKNSSSIKNGKANSHFEHQSRVKQLHKYLDKELPTILPSETALPKEMLDCCIQDLDLSTQILKPLIEQHKKELRSLESMAQLYTNKKKEFSATNEVIIEERTKINTLKLFQNLVYRNWSKLITKEEIFDNSHAITLIDYKGKTHKEISFKRGQLIKVLIKKKLNSKKKKKNFENLQCIIQEQTGLVNTEHIKFIKVNILDEIIFENKKYKPPIPKIPKKINWKYLNIFEIDPEETARQISIREFETFSKIDLTELLRQSWNKKSLFKRAPNARYMIKRFNTFSFWCCTMILQSQKLTQRANSIEYFITVADHLRKFNNFNCLMAIVSALNSNPIQRLKYTMDEITEVMAQKLLSFDNLLSSESSFKNYRIELKRAYDRKESAIPFLGIHLTDLTFLDETRSKEDKSEKGKSHKMKVMILAIMEILKFQTHPYNFKAIPQIQQYFKDYPSLNEEQLYQKSLQREPRGVTFEELD</sequence>
<evidence type="ECO:0000313" key="6">
    <source>
        <dbReference type="EMBL" id="KAJ3435272.1"/>
    </source>
</evidence>
<dbReference type="PROSITE" id="PS50009">
    <property type="entry name" value="RASGEF_CAT"/>
    <property type="match status" value="1"/>
</dbReference>
<gene>
    <name evidence="6" type="ORF">M0812_02404</name>
</gene>
<dbReference type="InterPro" id="IPR001452">
    <property type="entry name" value="SH3_domain"/>
</dbReference>
<evidence type="ECO:0000256" key="1">
    <source>
        <dbReference type="ARBA" id="ARBA00022443"/>
    </source>
</evidence>
<dbReference type="Pfam" id="PF00617">
    <property type="entry name" value="RasGEF"/>
    <property type="match status" value="1"/>
</dbReference>
<dbReference type="InterPro" id="IPR036964">
    <property type="entry name" value="RASGEF_cat_dom_sf"/>
</dbReference>
<dbReference type="GO" id="GO:0005085">
    <property type="term" value="F:guanyl-nucleotide exchange factor activity"/>
    <property type="evidence" value="ECO:0007669"/>
    <property type="project" value="UniProtKB-KW"/>
</dbReference>
<feature type="domain" description="Ras-GEF" evidence="5">
    <location>
        <begin position="440"/>
        <end position="674"/>
    </location>
</feature>
<dbReference type="EMBL" id="JANTQA010000042">
    <property type="protein sequence ID" value="KAJ3435272.1"/>
    <property type="molecule type" value="Genomic_DNA"/>
</dbReference>